<organism evidence="1">
    <name type="scientific">Manihot esculenta</name>
    <name type="common">Cassava</name>
    <name type="synonym">Jatropha manihot</name>
    <dbReference type="NCBI Taxonomy" id="3983"/>
    <lineage>
        <taxon>Eukaryota</taxon>
        <taxon>Viridiplantae</taxon>
        <taxon>Streptophyta</taxon>
        <taxon>Embryophyta</taxon>
        <taxon>Tracheophyta</taxon>
        <taxon>Spermatophyta</taxon>
        <taxon>Magnoliopsida</taxon>
        <taxon>eudicotyledons</taxon>
        <taxon>Gunneridae</taxon>
        <taxon>Pentapetalae</taxon>
        <taxon>rosids</taxon>
        <taxon>fabids</taxon>
        <taxon>Malpighiales</taxon>
        <taxon>Euphorbiaceae</taxon>
        <taxon>Crotonoideae</taxon>
        <taxon>Manihoteae</taxon>
        <taxon>Manihot</taxon>
    </lineage>
</organism>
<proteinExistence type="predicted"/>
<dbReference type="AlphaFoldDB" id="A0A2C9V9M6"/>
<reference evidence="1" key="1">
    <citation type="submission" date="2016-02" db="EMBL/GenBank/DDBJ databases">
        <title>WGS assembly of Manihot esculenta.</title>
        <authorList>
            <person name="Bredeson J.V."/>
            <person name="Prochnik S.E."/>
            <person name="Lyons J.B."/>
            <person name="Schmutz J."/>
            <person name="Grimwood J."/>
            <person name="Vrebalov J."/>
            <person name="Bart R.S."/>
            <person name="Amuge T."/>
            <person name="Ferguson M.E."/>
            <person name="Green R."/>
            <person name="Putnam N."/>
            <person name="Stites J."/>
            <person name="Rounsley S."/>
            <person name="Rokhsar D.S."/>
        </authorList>
    </citation>
    <scope>NUCLEOTIDE SEQUENCE [LARGE SCALE GENOMIC DNA]</scope>
    <source>
        <tissue evidence="1">Leaf</tissue>
    </source>
</reference>
<sequence>MQLTNQYLISNMIYEVLSKFSASVPSYIHQHLWLFTMFDLFFTSNPPIRLASSMAATSPSCLLSNNTKGAHFIFTWCTAKGLK</sequence>
<evidence type="ECO:0000313" key="1">
    <source>
        <dbReference type="EMBL" id="OAY40879.1"/>
    </source>
</evidence>
<name>A0A2C9V9M6_MANES</name>
<protein>
    <submittedName>
        <fullName evidence="1">Uncharacterized protein</fullName>
    </submittedName>
</protein>
<gene>
    <name evidence="1" type="ORF">MANES_09G056800</name>
</gene>
<accession>A0A2C9V9M6</accession>
<dbReference type="EMBL" id="CM004395">
    <property type="protein sequence ID" value="OAY40879.1"/>
    <property type="molecule type" value="Genomic_DNA"/>
</dbReference>